<sequence length="104" mass="11351">MKPLSSPELPGKRHHCIFTFSQSRWSTPPLSLASPLPPTRSRPLGPRRRLRDRLAGPPSLPSSSFRSLVAGEKWDRERGIWELGFCPSLPVGASSGAGNIGDVH</sequence>
<dbReference type="Proteomes" id="UP000026961">
    <property type="component" value="Chromosome 12"/>
</dbReference>
<dbReference type="HOGENOM" id="CLU_2254315_0_0_1"/>
<organism evidence="2">
    <name type="scientific">Oryza glumipatula</name>
    <dbReference type="NCBI Taxonomy" id="40148"/>
    <lineage>
        <taxon>Eukaryota</taxon>
        <taxon>Viridiplantae</taxon>
        <taxon>Streptophyta</taxon>
        <taxon>Embryophyta</taxon>
        <taxon>Tracheophyta</taxon>
        <taxon>Spermatophyta</taxon>
        <taxon>Magnoliopsida</taxon>
        <taxon>Liliopsida</taxon>
        <taxon>Poales</taxon>
        <taxon>Poaceae</taxon>
        <taxon>BOP clade</taxon>
        <taxon>Oryzoideae</taxon>
        <taxon>Oryzeae</taxon>
        <taxon>Oryzinae</taxon>
        <taxon>Oryza</taxon>
    </lineage>
</organism>
<protein>
    <submittedName>
        <fullName evidence="2">Uncharacterized protein</fullName>
    </submittedName>
</protein>
<evidence type="ECO:0000256" key="1">
    <source>
        <dbReference type="SAM" id="MobiDB-lite"/>
    </source>
</evidence>
<evidence type="ECO:0000313" key="3">
    <source>
        <dbReference type="Proteomes" id="UP000026961"/>
    </source>
</evidence>
<keyword evidence="3" id="KW-1185">Reference proteome</keyword>
<reference evidence="2" key="2">
    <citation type="submission" date="2018-05" db="EMBL/GenBank/DDBJ databases">
        <title>OgluRS3 (Oryza glumaepatula Reference Sequence Version 3).</title>
        <authorList>
            <person name="Zhang J."/>
            <person name="Kudrna D."/>
            <person name="Lee S."/>
            <person name="Talag J."/>
            <person name="Welchert J."/>
            <person name="Wing R.A."/>
        </authorList>
    </citation>
    <scope>NUCLEOTIDE SEQUENCE [LARGE SCALE GENOMIC DNA]</scope>
</reference>
<dbReference type="Gramene" id="OGLUM12G14200.1">
    <property type="protein sequence ID" value="OGLUM12G14200.1"/>
    <property type="gene ID" value="OGLUM12G14200"/>
</dbReference>
<feature type="region of interest" description="Disordered" evidence="1">
    <location>
        <begin position="25"/>
        <end position="63"/>
    </location>
</feature>
<reference evidence="2" key="1">
    <citation type="submission" date="2015-04" db="UniProtKB">
        <authorList>
            <consortium name="EnsemblPlants"/>
        </authorList>
    </citation>
    <scope>IDENTIFICATION</scope>
</reference>
<dbReference type="AlphaFoldDB" id="A0A0E0BSX9"/>
<proteinExistence type="predicted"/>
<dbReference type="EnsemblPlants" id="OGLUM12G14200.1">
    <property type="protein sequence ID" value="OGLUM12G14200.1"/>
    <property type="gene ID" value="OGLUM12G14200"/>
</dbReference>
<accession>A0A0E0BSX9</accession>
<name>A0A0E0BSX9_9ORYZ</name>
<evidence type="ECO:0000313" key="2">
    <source>
        <dbReference type="EnsemblPlants" id="OGLUM12G14200.1"/>
    </source>
</evidence>